<evidence type="ECO:0000313" key="1">
    <source>
        <dbReference type="EMBL" id="MPN21381.1"/>
    </source>
</evidence>
<name>A0A645G3E1_9ZZZZ</name>
<organism evidence="1">
    <name type="scientific">bioreactor metagenome</name>
    <dbReference type="NCBI Taxonomy" id="1076179"/>
    <lineage>
        <taxon>unclassified sequences</taxon>
        <taxon>metagenomes</taxon>
        <taxon>ecological metagenomes</taxon>
    </lineage>
</organism>
<accession>A0A645G3E1</accession>
<dbReference type="AlphaFoldDB" id="A0A645G3E1"/>
<comment type="caution">
    <text evidence="1">The sequence shown here is derived from an EMBL/GenBank/DDBJ whole genome shotgun (WGS) entry which is preliminary data.</text>
</comment>
<gene>
    <name evidence="1" type="ORF">SDC9_168760</name>
</gene>
<protein>
    <submittedName>
        <fullName evidence="1">Uncharacterized protein</fullName>
    </submittedName>
</protein>
<proteinExistence type="predicted"/>
<reference evidence="1" key="1">
    <citation type="submission" date="2019-08" db="EMBL/GenBank/DDBJ databases">
        <authorList>
            <person name="Kucharzyk K."/>
            <person name="Murdoch R.W."/>
            <person name="Higgins S."/>
            <person name="Loffler F."/>
        </authorList>
    </citation>
    <scope>NUCLEOTIDE SEQUENCE</scope>
</reference>
<dbReference type="EMBL" id="VSSQ01069352">
    <property type="protein sequence ID" value="MPN21381.1"/>
    <property type="molecule type" value="Genomic_DNA"/>
</dbReference>
<sequence length="220" mass="23724">MRFLFLLLGIILRGRVALAAIISRSFGLGRQLARGGRRVKCDPAQGRYIDLGPGVGVLPCDEGWRAGFRRHGDKAFDIAGRQADRAAQNRHGAGEVGAVALLCLQEVGDKIQILRRVRYIQRIGEAGLQVIADQHGHAVGVILLTDDGAGQRGHLPLGQEVRGQLRIVDFQLFKALIPQAAQAGGKIVRMRGACNIGLIGERISVPRLEVARDEHLAGSV</sequence>